<keyword evidence="4" id="KW-0548">Nucleotidyltransferase</keyword>
<keyword evidence="2" id="KW-1277">Toxin-antitoxin system</keyword>
<dbReference type="InterPro" id="IPR052038">
    <property type="entry name" value="Type-VII_TA_antitoxin"/>
</dbReference>
<name>A0A1W1CAY8_9ZZZZ</name>
<evidence type="ECO:0000256" key="8">
    <source>
        <dbReference type="ARBA" id="ARBA00022842"/>
    </source>
</evidence>
<keyword evidence="8" id="KW-0460">Magnesium</keyword>
<dbReference type="PANTHER" id="PTHR33571:SF14">
    <property type="entry name" value="PROTEIN ADENYLYLTRANSFERASE MJ0435-RELATED"/>
    <property type="match status" value="1"/>
</dbReference>
<evidence type="ECO:0000256" key="6">
    <source>
        <dbReference type="ARBA" id="ARBA00022741"/>
    </source>
</evidence>
<dbReference type="GO" id="GO:0046872">
    <property type="term" value="F:metal ion binding"/>
    <property type="evidence" value="ECO:0007669"/>
    <property type="project" value="UniProtKB-KW"/>
</dbReference>
<gene>
    <name evidence="11" type="ORF">MNB_SV-14-643</name>
</gene>
<evidence type="ECO:0000256" key="3">
    <source>
        <dbReference type="ARBA" id="ARBA00022679"/>
    </source>
</evidence>
<evidence type="ECO:0000256" key="2">
    <source>
        <dbReference type="ARBA" id="ARBA00022649"/>
    </source>
</evidence>
<keyword evidence="3" id="KW-0808">Transferase</keyword>
<comment type="cofactor">
    <cofactor evidence="1">
        <name>Mg(2+)</name>
        <dbReference type="ChEBI" id="CHEBI:18420"/>
    </cofactor>
</comment>
<dbReference type="Pfam" id="PF01909">
    <property type="entry name" value="NTP_transf_2"/>
    <property type="match status" value="1"/>
</dbReference>
<keyword evidence="6" id="KW-0547">Nucleotide-binding</keyword>
<evidence type="ECO:0000256" key="9">
    <source>
        <dbReference type="ARBA" id="ARBA00038276"/>
    </source>
</evidence>
<sequence>MTQEQILNYLSKHKDRFQKLYSVNKIGIFGSYARNEATPNSDIDIVVDLKNSTMFGLVAIKEDIEEYFKTHVDIVQIRDRMNGLLKERIEKEAIYV</sequence>
<evidence type="ECO:0000256" key="5">
    <source>
        <dbReference type="ARBA" id="ARBA00022723"/>
    </source>
</evidence>
<keyword evidence="5" id="KW-0479">Metal-binding</keyword>
<dbReference type="PANTHER" id="PTHR33571">
    <property type="entry name" value="SSL8005 PROTEIN"/>
    <property type="match status" value="1"/>
</dbReference>
<evidence type="ECO:0000256" key="1">
    <source>
        <dbReference type="ARBA" id="ARBA00001946"/>
    </source>
</evidence>
<dbReference type="InterPro" id="IPR002934">
    <property type="entry name" value="Polymerase_NTP_transf_dom"/>
</dbReference>
<dbReference type="AlphaFoldDB" id="A0A1W1CAY8"/>
<reference evidence="11" key="1">
    <citation type="submission" date="2016-10" db="EMBL/GenBank/DDBJ databases">
        <authorList>
            <person name="de Groot N.N."/>
        </authorList>
    </citation>
    <scope>NUCLEOTIDE SEQUENCE</scope>
</reference>
<feature type="domain" description="Polymerase nucleotidyl transferase" evidence="10">
    <location>
        <begin position="10"/>
        <end position="96"/>
    </location>
</feature>
<protein>
    <recommendedName>
        <fullName evidence="10">Polymerase nucleotidyl transferase domain-containing protein</fullName>
    </recommendedName>
</protein>
<accession>A0A1W1CAY8</accession>
<evidence type="ECO:0000259" key="10">
    <source>
        <dbReference type="Pfam" id="PF01909"/>
    </source>
</evidence>
<evidence type="ECO:0000256" key="7">
    <source>
        <dbReference type="ARBA" id="ARBA00022840"/>
    </source>
</evidence>
<dbReference type="GO" id="GO:0016779">
    <property type="term" value="F:nucleotidyltransferase activity"/>
    <property type="evidence" value="ECO:0007669"/>
    <property type="project" value="UniProtKB-KW"/>
</dbReference>
<dbReference type="CDD" id="cd05403">
    <property type="entry name" value="NT_KNTase_like"/>
    <property type="match status" value="1"/>
</dbReference>
<keyword evidence="7" id="KW-0067">ATP-binding</keyword>
<comment type="similarity">
    <text evidence="9">Belongs to the MntA antitoxin family.</text>
</comment>
<organism evidence="11">
    <name type="scientific">hydrothermal vent metagenome</name>
    <dbReference type="NCBI Taxonomy" id="652676"/>
    <lineage>
        <taxon>unclassified sequences</taxon>
        <taxon>metagenomes</taxon>
        <taxon>ecological metagenomes</taxon>
    </lineage>
</organism>
<evidence type="ECO:0000313" key="11">
    <source>
        <dbReference type="EMBL" id="SFV62934.1"/>
    </source>
</evidence>
<dbReference type="GO" id="GO:0005524">
    <property type="term" value="F:ATP binding"/>
    <property type="evidence" value="ECO:0007669"/>
    <property type="project" value="UniProtKB-KW"/>
</dbReference>
<dbReference type="InterPro" id="IPR043519">
    <property type="entry name" value="NT_sf"/>
</dbReference>
<dbReference type="Gene3D" id="3.30.460.10">
    <property type="entry name" value="Beta Polymerase, domain 2"/>
    <property type="match status" value="1"/>
</dbReference>
<dbReference type="EMBL" id="FPHN01000150">
    <property type="protein sequence ID" value="SFV62934.1"/>
    <property type="molecule type" value="Genomic_DNA"/>
</dbReference>
<dbReference type="SUPFAM" id="SSF81301">
    <property type="entry name" value="Nucleotidyltransferase"/>
    <property type="match status" value="1"/>
</dbReference>
<evidence type="ECO:0000256" key="4">
    <source>
        <dbReference type="ARBA" id="ARBA00022695"/>
    </source>
</evidence>
<proteinExistence type="inferred from homology"/>